<feature type="compositionally biased region" description="Basic and acidic residues" evidence="1">
    <location>
        <begin position="168"/>
        <end position="192"/>
    </location>
</feature>
<evidence type="ECO:0000256" key="1">
    <source>
        <dbReference type="SAM" id="MobiDB-lite"/>
    </source>
</evidence>
<keyword evidence="3" id="KW-1185">Reference proteome</keyword>
<protein>
    <recommendedName>
        <fullName evidence="4">Receptor-binding cancer antigen</fullName>
    </recommendedName>
</protein>
<name>A0A9P0DM39_PHACE</name>
<dbReference type="PIRSF" id="PIRSF034247">
    <property type="entry name" value="RCAS1"/>
    <property type="match status" value="1"/>
</dbReference>
<dbReference type="PANTHER" id="PTHR15208:SF2">
    <property type="entry name" value="RECEPTOR-BINDING CANCER ANTIGEN EXPRESSED ON SISO CELLS"/>
    <property type="match status" value="1"/>
</dbReference>
<evidence type="ECO:0008006" key="4">
    <source>
        <dbReference type="Google" id="ProtNLM"/>
    </source>
</evidence>
<proteinExistence type="predicted"/>
<accession>A0A9P0DM39</accession>
<dbReference type="InterPro" id="IPR017025">
    <property type="entry name" value="Cancer-assoc_antigen_RCAS1"/>
</dbReference>
<dbReference type="EMBL" id="OU896723">
    <property type="protein sequence ID" value="CAH1154895.1"/>
    <property type="molecule type" value="Genomic_DNA"/>
</dbReference>
<dbReference type="AlphaFoldDB" id="A0A9P0DM39"/>
<evidence type="ECO:0000313" key="2">
    <source>
        <dbReference type="EMBL" id="CAH1154895.1"/>
    </source>
</evidence>
<dbReference type="GO" id="GO:0030141">
    <property type="term" value="C:secretory granule"/>
    <property type="evidence" value="ECO:0007669"/>
    <property type="project" value="TreeGrafter"/>
</dbReference>
<feature type="region of interest" description="Disordered" evidence="1">
    <location>
        <begin position="168"/>
        <end position="201"/>
    </location>
</feature>
<dbReference type="Proteomes" id="UP001153737">
    <property type="component" value="Chromosome 17"/>
</dbReference>
<dbReference type="PANTHER" id="PTHR15208">
    <property type="entry name" value="RECEPTOR-BINDING CANCER ANTIGEN EXPRESSED ON SISO CELLS CANCER ASSOCIATED SURFACE ANTIGEN RCAS1 ESTROGEN RECEPTOR-BINDING FRAGMENT- ASSOCIATED GENE 9 PROTEIN"/>
    <property type="match status" value="1"/>
</dbReference>
<reference evidence="2" key="2">
    <citation type="submission" date="2022-10" db="EMBL/GenBank/DDBJ databases">
        <authorList>
            <consortium name="ENA_rothamsted_submissions"/>
            <consortium name="culmorum"/>
            <person name="King R."/>
        </authorList>
    </citation>
    <scope>NUCLEOTIDE SEQUENCE</scope>
</reference>
<organism evidence="2 3">
    <name type="scientific">Phaedon cochleariae</name>
    <name type="common">Mustard beetle</name>
    <dbReference type="NCBI Taxonomy" id="80249"/>
    <lineage>
        <taxon>Eukaryota</taxon>
        <taxon>Metazoa</taxon>
        <taxon>Ecdysozoa</taxon>
        <taxon>Arthropoda</taxon>
        <taxon>Hexapoda</taxon>
        <taxon>Insecta</taxon>
        <taxon>Pterygota</taxon>
        <taxon>Neoptera</taxon>
        <taxon>Endopterygota</taxon>
        <taxon>Coleoptera</taxon>
        <taxon>Polyphaga</taxon>
        <taxon>Cucujiformia</taxon>
        <taxon>Chrysomeloidea</taxon>
        <taxon>Chrysomelidae</taxon>
        <taxon>Chrysomelinae</taxon>
        <taxon>Chrysomelini</taxon>
        <taxon>Phaedon</taxon>
    </lineage>
</organism>
<reference evidence="2" key="1">
    <citation type="submission" date="2022-01" db="EMBL/GenBank/DDBJ databases">
        <authorList>
            <person name="King R."/>
        </authorList>
    </citation>
    <scope>NUCLEOTIDE SEQUENCE</scope>
</reference>
<gene>
    <name evidence="2" type="ORF">PHAECO_LOCUS5870</name>
</gene>
<sequence>MILTIVFNKLKSFIIILLNVFGKALCCFRKRRRNSCDSIPLTHVISNEPKIELQNWNDWGDGSVNQEPKTVQDHIEVYRQQKALLTQQVEDTHNPEESANFFEDMMPHITKQTKVLIGNDQGNIDNGTSRLNFIDDCADTILTAELREWEDSSGWENEHLDHLAQTALREKKKQDRERKAWEQQQKRLEKAARSLGSRLST</sequence>
<dbReference type="OrthoDB" id="10017216at2759"/>
<evidence type="ECO:0000313" key="3">
    <source>
        <dbReference type="Proteomes" id="UP001153737"/>
    </source>
</evidence>